<sequence>MSRQEQMSLLITEYHSSGLTLKSFCEQKQIKMPTFHYWRNKLKEKEQGAFVPIRAALTSAEHSGVELIYPGGIRIRLDRFDLNRIHQLIHLG</sequence>
<keyword evidence="2" id="KW-1185">Reference proteome</keyword>
<dbReference type="Proteomes" id="UP000266118">
    <property type="component" value="Chromosome"/>
</dbReference>
<organism evidence="1 2">
    <name type="scientific">Arachidicoccus soli</name>
    <dbReference type="NCBI Taxonomy" id="2341117"/>
    <lineage>
        <taxon>Bacteria</taxon>
        <taxon>Pseudomonadati</taxon>
        <taxon>Bacteroidota</taxon>
        <taxon>Chitinophagia</taxon>
        <taxon>Chitinophagales</taxon>
        <taxon>Chitinophagaceae</taxon>
        <taxon>Arachidicoccus</taxon>
    </lineage>
</organism>
<gene>
    <name evidence="1" type="ORF">D6B99_16390</name>
</gene>
<dbReference type="EMBL" id="CP032489">
    <property type="protein sequence ID" value="AYD49055.1"/>
    <property type="molecule type" value="Genomic_DNA"/>
</dbReference>
<dbReference type="NCBIfam" id="NF047593">
    <property type="entry name" value="IS66_ISAeme5_TnpA"/>
    <property type="match status" value="1"/>
</dbReference>
<name>A0A386HT45_9BACT</name>
<accession>A0A386HT45</accession>
<evidence type="ECO:0008006" key="3">
    <source>
        <dbReference type="Google" id="ProtNLM"/>
    </source>
</evidence>
<protein>
    <recommendedName>
        <fullName evidence="3">IS66 family insertion sequence element accessory protein TnpB</fullName>
    </recommendedName>
</protein>
<evidence type="ECO:0000313" key="1">
    <source>
        <dbReference type="EMBL" id="AYD49055.1"/>
    </source>
</evidence>
<evidence type="ECO:0000313" key="2">
    <source>
        <dbReference type="Proteomes" id="UP000266118"/>
    </source>
</evidence>
<reference evidence="1 2" key="1">
    <citation type="submission" date="2018-09" db="EMBL/GenBank/DDBJ databases">
        <title>Arachidicoccus sp. nov., a bacterium isolated from soil.</title>
        <authorList>
            <person name="Weon H.-Y."/>
            <person name="Kwon S.-W."/>
            <person name="Lee S.A."/>
        </authorList>
    </citation>
    <scope>NUCLEOTIDE SEQUENCE [LARGE SCALE GENOMIC DNA]</scope>
    <source>
        <strain evidence="1 2">KIS59-12</strain>
    </source>
</reference>
<dbReference type="RefSeq" id="WP_119990404.1">
    <property type="nucleotide sequence ID" value="NZ_CP032489.1"/>
</dbReference>
<proteinExistence type="predicted"/>
<dbReference type="OrthoDB" id="671208at2"/>
<dbReference type="AlphaFoldDB" id="A0A386HT45"/>
<dbReference type="KEGG" id="ark:D6B99_16390"/>